<keyword evidence="6 7" id="KW-0472">Membrane</keyword>
<dbReference type="RefSeq" id="WP_119924774.1">
    <property type="nucleotide sequence ID" value="NZ_QZEY01000001.1"/>
</dbReference>
<keyword evidence="3" id="KW-1003">Cell membrane</keyword>
<evidence type="ECO:0000313" key="8">
    <source>
        <dbReference type="EMBL" id="RJL35802.1"/>
    </source>
</evidence>
<sequence>MEVTGIFSAIVIGLVIGGLGRLLVPGRQRIPVWLTIVIGVIAALIGTAIAGVLGVANTSGIDWLELLVQIVLAAMGVIGAANVYGRRRVR</sequence>
<dbReference type="AlphaFoldDB" id="A0A3A4AYQ2"/>
<dbReference type="EMBL" id="QZEY01000001">
    <property type="protein sequence ID" value="RJL35802.1"/>
    <property type="molecule type" value="Genomic_DNA"/>
</dbReference>
<comment type="similarity">
    <text evidence="2">Belongs to the UPF0410 family.</text>
</comment>
<keyword evidence="4 7" id="KW-0812">Transmembrane</keyword>
<organism evidence="8 9">
    <name type="scientific">Bailinhaonella thermotolerans</name>
    <dbReference type="NCBI Taxonomy" id="1070861"/>
    <lineage>
        <taxon>Bacteria</taxon>
        <taxon>Bacillati</taxon>
        <taxon>Actinomycetota</taxon>
        <taxon>Actinomycetes</taxon>
        <taxon>Streptosporangiales</taxon>
        <taxon>Streptosporangiaceae</taxon>
        <taxon>Bailinhaonella</taxon>
    </lineage>
</organism>
<dbReference type="InterPro" id="IPR007341">
    <property type="entry name" value="Transgly_assoc"/>
</dbReference>
<accession>A0A3A4AYQ2</accession>
<dbReference type="Proteomes" id="UP000265768">
    <property type="component" value="Unassembled WGS sequence"/>
</dbReference>
<name>A0A3A4AYQ2_9ACTN</name>
<evidence type="ECO:0000313" key="9">
    <source>
        <dbReference type="Proteomes" id="UP000265768"/>
    </source>
</evidence>
<dbReference type="OrthoDB" id="3483802at2"/>
<evidence type="ECO:0000256" key="6">
    <source>
        <dbReference type="ARBA" id="ARBA00023136"/>
    </source>
</evidence>
<keyword evidence="9" id="KW-1185">Reference proteome</keyword>
<protein>
    <submittedName>
        <fullName evidence="8">GlsB/YeaQ/YmgE family stress response membrane protein</fullName>
    </submittedName>
</protein>
<keyword evidence="5 7" id="KW-1133">Transmembrane helix</keyword>
<evidence type="ECO:0000256" key="2">
    <source>
        <dbReference type="ARBA" id="ARBA00011006"/>
    </source>
</evidence>
<reference evidence="8 9" key="1">
    <citation type="submission" date="2018-09" db="EMBL/GenBank/DDBJ databases">
        <title>YIM 75507 draft genome.</title>
        <authorList>
            <person name="Tang S."/>
            <person name="Feng Y."/>
        </authorList>
    </citation>
    <scope>NUCLEOTIDE SEQUENCE [LARGE SCALE GENOMIC DNA]</scope>
    <source>
        <strain evidence="8 9">YIM 75507</strain>
    </source>
</reference>
<dbReference type="PANTHER" id="PTHR33884:SF3">
    <property type="entry name" value="UPF0410 PROTEIN YMGE"/>
    <property type="match status" value="1"/>
</dbReference>
<dbReference type="GO" id="GO:0005886">
    <property type="term" value="C:plasma membrane"/>
    <property type="evidence" value="ECO:0007669"/>
    <property type="project" value="UniProtKB-SubCell"/>
</dbReference>
<feature type="transmembrane region" description="Helical" evidence="7">
    <location>
        <begin position="31"/>
        <end position="54"/>
    </location>
</feature>
<evidence type="ECO:0000256" key="7">
    <source>
        <dbReference type="SAM" id="Phobius"/>
    </source>
</evidence>
<proteinExistence type="inferred from homology"/>
<comment type="subcellular location">
    <subcellularLocation>
        <location evidence="1">Cell membrane</location>
        <topology evidence="1">Multi-pass membrane protein</topology>
    </subcellularLocation>
</comment>
<evidence type="ECO:0000256" key="3">
    <source>
        <dbReference type="ARBA" id="ARBA00022475"/>
    </source>
</evidence>
<feature type="transmembrane region" description="Helical" evidence="7">
    <location>
        <begin position="6"/>
        <end position="24"/>
    </location>
</feature>
<gene>
    <name evidence="8" type="ORF">D5H75_03195</name>
</gene>
<comment type="caution">
    <text evidence="8">The sequence shown here is derived from an EMBL/GenBank/DDBJ whole genome shotgun (WGS) entry which is preliminary data.</text>
</comment>
<feature type="transmembrane region" description="Helical" evidence="7">
    <location>
        <begin position="66"/>
        <end position="85"/>
    </location>
</feature>
<evidence type="ECO:0000256" key="5">
    <source>
        <dbReference type="ARBA" id="ARBA00022989"/>
    </source>
</evidence>
<dbReference type="PANTHER" id="PTHR33884">
    <property type="entry name" value="UPF0410 PROTEIN YMGE"/>
    <property type="match status" value="1"/>
</dbReference>
<evidence type="ECO:0000256" key="1">
    <source>
        <dbReference type="ARBA" id="ARBA00004651"/>
    </source>
</evidence>
<evidence type="ECO:0000256" key="4">
    <source>
        <dbReference type="ARBA" id="ARBA00022692"/>
    </source>
</evidence>